<keyword evidence="6 8" id="KW-1133">Transmembrane helix</keyword>
<evidence type="ECO:0000256" key="8">
    <source>
        <dbReference type="RuleBase" id="RU365092"/>
    </source>
</evidence>
<comment type="caution">
    <text evidence="8">Lacks conserved residue(s) required for the propagation of feature annotation.</text>
</comment>
<evidence type="ECO:0000256" key="4">
    <source>
        <dbReference type="ARBA" id="ARBA00022475"/>
    </source>
</evidence>
<comment type="subcellular location">
    <subcellularLocation>
        <location evidence="1 8">Cell membrane</location>
        <topology evidence="1 8">Multi-pass membrane protein</topology>
    </subcellularLocation>
</comment>
<organism evidence="9 10">
    <name type="scientific">Actinopolyspora mzabensis</name>
    <dbReference type="NCBI Taxonomy" id="995066"/>
    <lineage>
        <taxon>Bacteria</taxon>
        <taxon>Bacillati</taxon>
        <taxon>Actinomycetota</taxon>
        <taxon>Actinomycetes</taxon>
        <taxon>Actinopolysporales</taxon>
        <taxon>Actinopolysporaceae</taxon>
        <taxon>Actinopolyspora</taxon>
    </lineage>
</organism>
<evidence type="ECO:0000256" key="7">
    <source>
        <dbReference type="ARBA" id="ARBA00023136"/>
    </source>
</evidence>
<protein>
    <recommendedName>
        <fullName evidence="8">L-lactate permease</fullName>
    </recommendedName>
</protein>
<dbReference type="GO" id="GO:0015129">
    <property type="term" value="F:lactate transmembrane transporter activity"/>
    <property type="evidence" value="ECO:0007669"/>
    <property type="project" value="UniProtKB-UniRule"/>
</dbReference>
<dbReference type="EMBL" id="FNFM01000001">
    <property type="protein sequence ID" value="SDJ69493.1"/>
    <property type="molecule type" value="Genomic_DNA"/>
</dbReference>
<dbReference type="Proteomes" id="UP000199213">
    <property type="component" value="Unassembled WGS sequence"/>
</dbReference>
<dbReference type="Pfam" id="PF02652">
    <property type="entry name" value="Lactate_perm"/>
    <property type="match status" value="1"/>
</dbReference>
<comment type="similarity">
    <text evidence="2 8">Belongs to the lactate permease family.</text>
</comment>
<keyword evidence="7 8" id="KW-0472">Membrane</keyword>
<gene>
    <name evidence="9" type="ORF">SAMN04487820_101329</name>
</gene>
<evidence type="ECO:0000256" key="6">
    <source>
        <dbReference type="ARBA" id="ARBA00022989"/>
    </source>
</evidence>
<dbReference type="InterPro" id="IPR003804">
    <property type="entry name" value="Lactate_perm"/>
</dbReference>
<comment type="function">
    <text evidence="8">Uptake of L-lactate across the membrane. Can also transport D-lactate and glycolate.</text>
</comment>
<accession>A0A1G8VUJ7</accession>
<evidence type="ECO:0000256" key="5">
    <source>
        <dbReference type="ARBA" id="ARBA00022692"/>
    </source>
</evidence>
<evidence type="ECO:0000313" key="9">
    <source>
        <dbReference type="EMBL" id="SDJ69493.1"/>
    </source>
</evidence>
<proteinExistence type="inferred from homology"/>
<keyword evidence="10" id="KW-1185">Reference proteome</keyword>
<keyword evidence="3 8" id="KW-0813">Transport</keyword>
<keyword evidence="4 8" id="KW-1003">Cell membrane</keyword>
<dbReference type="AlphaFoldDB" id="A0A1G8VUJ7"/>
<evidence type="ECO:0000256" key="1">
    <source>
        <dbReference type="ARBA" id="ARBA00004651"/>
    </source>
</evidence>
<feature type="transmembrane region" description="Helical" evidence="8">
    <location>
        <begin position="31"/>
        <end position="57"/>
    </location>
</feature>
<dbReference type="GO" id="GO:0005886">
    <property type="term" value="C:plasma membrane"/>
    <property type="evidence" value="ECO:0007669"/>
    <property type="project" value="UniProtKB-SubCell"/>
</dbReference>
<keyword evidence="5 8" id="KW-0812">Transmembrane</keyword>
<sequence>MAKMISPQNLAVGTAAVGLVGQEGVLFRRIFGWSLLLLLAVCCLVFLQSTPVLGWMVP</sequence>
<evidence type="ECO:0000313" key="10">
    <source>
        <dbReference type="Proteomes" id="UP000199213"/>
    </source>
</evidence>
<evidence type="ECO:0000256" key="3">
    <source>
        <dbReference type="ARBA" id="ARBA00022448"/>
    </source>
</evidence>
<evidence type="ECO:0000256" key="2">
    <source>
        <dbReference type="ARBA" id="ARBA00010100"/>
    </source>
</evidence>
<name>A0A1G8VUJ7_ACTMZ</name>
<reference evidence="10" key="1">
    <citation type="submission" date="2016-10" db="EMBL/GenBank/DDBJ databases">
        <authorList>
            <person name="Varghese N."/>
            <person name="Submissions S."/>
        </authorList>
    </citation>
    <scope>NUCLEOTIDE SEQUENCE [LARGE SCALE GENOMIC DNA]</scope>
    <source>
        <strain evidence="10">DSM 45460</strain>
    </source>
</reference>